<evidence type="ECO:0000256" key="1">
    <source>
        <dbReference type="ARBA" id="ARBA00004162"/>
    </source>
</evidence>
<sequence>MNAAGADTDTVLRKRQLTVRTTSSNGGNGFRVGGGKGAAAATPPEPVSPSARLLEDFFIVVVIGIATPVNDPVARAGIAAQFARYPRFRSIQVTDEDGGNPRWVRTTLNVDDHIIYPELDMDAVAADPDKAVEDYVASLSTKPMDESRPLWEFHVLDFPTSEAAATTAIRVHHSLGDGIFFATTMFLKDPHTLFKRVKHGEFQRKRIVHRGLSFDDVKLVKNAMNCTVNDVLVGITYSALSRCDTDTDEDIRLRTILLVNLRPTTSLHAYVDMINSGREDEVKWGNALGFIILPFFIGMHKDPLDYVRKAKKVVDRKKSSLEVVFTHLAAEVILKLFGLKAAAAIFHRMISHTTISFSNMIGPVEQVEFCGHPVVFIAPSGYGPPELSRGPHEMDAGAGAATALRKRQLTVRTMSSNGGNGFRLDMDAVAADPDKAVEDYVASLSTKPMDESRPLWEFHVLDFPTSEAAATTAIRVHHSLGDGMSLLTLLMALDDVKLVKNAMNCTVNDVLVGITYSALSRYYYRKSGDKDTDEDIRLRSILLVNLRPTTSLHAYVDMINSGREDEVKWGNALGFIILPFFIGVHKDPLDYVRKAKKVVDRKKSSLEVVFTHLAAEVILKLFGLKALTVNFQSYVNTMMVNLAVDEAQFPDCHELLDDFSESLRQIKDAALSLGKHHTKA</sequence>
<dbReference type="EnsemblPlants" id="ONIVA01G36710.1">
    <property type="protein sequence ID" value="ONIVA01G36710.1"/>
    <property type="gene ID" value="ONIVA01G36710"/>
</dbReference>
<dbReference type="Pfam" id="PF03007">
    <property type="entry name" value="WS_DGAT_cat"/>
    <property type="match status" value="2"/>
</dbReference>
<evidence type="ECO:0000256" key="2">
    <source>
        <dbReference type="ARBA" id="ARBA00004586"/>
    </source>
</evidence>
<evidence type="ECO:0000256" key="4">
    <source>
        <dbReference type="ARBA" id="ARBA00005189"/>
    </source>
</evidence>
<accession>A0A0E0FTQ1</accession>
<comment type="pathway">
    <text evidence="4">Lipid metabolism.</text>
</comment>
<keyword evidence="6" id="KW-0256">Endoplasmic reticulum</keyword>
<feature type="domain" description="O-acyltransferase WSD1 C-terminal" evidence="13">
    <location>
        <begin position="284"/>
        <end position="386"/>
    </location>
</feature>
<comment type="subcellular location">
    <subcellularLocation>
        <location evidence="1">Cell membrane</location>
        <topology evidence="1">Single-pass membrane protein</topology>
    </subcellularLocation>
    <subcellularLocation>
        <location evidence="2">Endoplasmic reticulum membrane</location>
    </subcellularLocation>
</comment>
<dbReference type="GO" id="GO:0005789">
    <property type="term" value="C:endoplasmic reticulum membrane"/>
    <property type="evidence" value="ECO:0007669"/>
    <property type="project" value="UniProtKB-SubCell"/>
</dbReference>
<evidence type="ECO:0000313" key="15">
    <source>
        <dbReference type="Proteomes" id="UP000006591"/>
    </source>
</evidence>
<dbReference type="Gene3D" id="3.30.559.10">
    <property type="entry name" value="Chloramphenicol acetyltransferase-like domain"/>
    <property type="match status" value="1"/>
</dbReference>
<evidence type="ECO:0000256" key="5">
    <source>
        <dbReference type="ARBA" id="ARBA00022679"/>
    </source>
</evidence>
<reference evidence="14" key="2">
    <citation type="submission" date="2018-04" db="EMBL/GenBank/DDBJ databases">
        <title>OnivRS2 (Oryza nivara Reference Sequence Version 2).</title>
        <authorList>
            <person name="Zhang J."/>
            <person name="Kudrna D."/>
            <person name="Lee S."/>
            <person name="Talag J."/>
            <person name="Rajasekar S."/>
            <person name="Welchert J."/>
            <person name="Hsing Y.-I."/>
            <person name="Wing R.A."/>
        </authorList>
    </citation>
    <scope>NUCLEOTIDE SEQUENCE [LARGE SCALE GENOMIC DNA]</scope>
</reference>
<dbReference type="UniPathway" id="UPA00282"/>
<dbReference type="GO" id="GO:0050734">
    <property type="term" value="F:hydroxycinnamoyltransferase activity"/>
    <property type="evidence" value="ECO:0007669"/>
    <property type="project" value="UniProtKB-ARBA"/>
</dbReference>
<comment type="similarity">
    <text evidence="8">In the N-terminal section; belongs to the long-chain O-acyltransferase family.</text>
</comment>
<dbReference type="PANTHER" id="PTHR31650:SF42">
    <property type="entry name" value="OS01G0770100 PROTEIN"/>
    <property type="match status" value="1"/>
</dbReference>
<dbReference type="GO" id="GO:0005886">
    <property type="term" value="C:plasma membrane"/>
    <property type="evidence" value="ECO:0007669"/>
    <property type="project" value="UniProtKB-SubCell"/>
</dbReference>
<protein>
    <submittedName>
        <fullName evidence="14">Uncharacterized protein</fullName>
    </submittedName>
</protein>
<dbReference type="InterPro" id="IPR004255">
    <property type="entry name" value="O-acyltransferase_WSD1_N"/>
</dbReference>
<evidence type="ECO:0000259" key="13">
    <source>
        <dbReference type="Pfam" id="PF06974"/>
    </source>
</evidence>
<dbReference type="PANTHER" id="PTHR31650">
    <property type="entry name" value="O-ACYLTRANSFERASE (WSD1-LIKE) FAMILY PROTEIN"/>
    <property type="match status" value="1"/>
</dbReference>
<keyword evidence="15" id="KW-1185">Reference proteome</keyword>
<reference evidence="14" key="1">
    <citation type="submission" date="2015-04" db="UniProtKB">
        <authorList>
            <consortium name="EnsemblPlants"/>
        </authorList>
    </citation>
    <scope>IDENTIFICATION</scope>
    <source>
        <strain evidence="14">SL10</strain>
    </source>
</reference>
<dbReference type="InterPro" id="IPR023213">
    <property type="entry name" value="CAT-like_dom_sf"/>
</dbReference>
<evidence type="ECO:0000256" key="7">
    <source>
        <dbReference type="ARBA" id="ARBA00023315"/>
    </source>
</evidence>
<evidence type="ECO:0000256" key="6">
    <source>
        <dbReference type="ARBA" id="ARBA00022824"/>
    </source>
</evidence>
<dbReference type="Pfam" id="PF06974">
    <property type="entry name" value="WS_DGAT_C"/>
    <property type="match status" value="2"/>
</dbReference>
<dbReference type="InterPro" id="IPR045034">
    <property type="entry name" value="O-acyltransferase_WSD1-like"/>
</dbReference>
<dbReference type="Proteomes" id="UP000006591">
    <property type="component" value="Chromosome 1"/>
</dbReference>
<feature type="domain" description="O-acyltransferase WSD1-like N-terminal" evidence="12">
    <location>
        <begin position="437"/>
        <end position="491"/>
    </location>
</feature>
<dbReference type="GO" id="GO:0004144">
    <property type="term" value="F:diacylglycerol O-acyltransferase activity"/>
    <property type="evidence" value="ECO:0007669"/>
    <property type="project" value="UniProtKB-EC"/>
</dbReference>
<feature type="region of interest" description="Disordered" evidence="11">
    <location>
        <begin position="1"/>
        <end position="44"/>
    </location>
</feature>
<dbReference type="eggNOG" id="ENOG502QTZ2">
    <property type="taxonomic scope" value="Eukaryota"/>
</dbReference>
<comment type="catalytic activity">
    <reaction evidence="10">
        <text>an acyl-CoA + a 1,2-diacyl-sn-glycerol = a triacyl-sn-glycerol + CoA</text>
        <dbReference type="Rhea" id="RHEA:10868"/>
        <dbReference type="ChEBI" id="CHEBI:17815"/>
        <dbReference type="ChEBI" id="CHEBI:57287"/>
        <dbReference type="ChEBI" id="CHEBI:58342"/>
        <dbReference type="ChEBI" id="CHEBI:64615"/>
        <dbReference type="EC" id="2.3.1.20"/>
    </reaction>
</comment>
<dbReference type="SUPFAM" id="SSF52777">
    <property type="entry name" value="CoA-dependent acyltransferases"/>
    <property type="match status" value="1"/>
</dbReference>
<dbReference type="Gramene" id="ONIVA01G36710.1">
    <property type="protein sequence ID" value="ONIVA01G36710.1"/>
    <property type="gene ID" value="ONIVA01G36710"/>
</dbReference>
<evidence type="ECO:0000259" key="12">
    <source>
        <dbReference type="Pfam" id="PF03007"/>
    </source>
</evidence>
<comment type="pathway">
    <text evidence="3">Glycerolipid metabolism; triacylglycerol biosynthesis.</text>
</comment>
<dbReference type="GO" id="GO:0047196">
    <property type="term" value="F:long-chain-alcohol O-fatty-acyltransferase activity"/>
    <property type="evidence" value="ECO:0007669"/>
    <property type="project" value="UniProtKB-EC"/>
</dbReference>
<evidence type="ECO:0000313" key="14">
    <source>
        <dbReference type="EnsemblPlants" id="ONIVA01G36710.1"/>
    </source>
</evidence>
<evidence type="ECO:0000256" key="11">
    <source>
        <dbReference type="SAM" id="MobiDB-lite"/>
    </source>
</evidence>
<organism evidence="14">
    <name type="scientific">Oryza nivara</name>
    <name type="common">Indian wild rice</name>
    <name type="synonym">Oryza sativa f. spontanea</name>
    <dbReference type="NCBI Taxonomy" id="4536"/>
    <lineage>
        <taxon>Eukaryota</taxon>
        <taxon>Viridiplantae</taxon>
        <taxon>Streptophyta</taxon>
        <taxon>Embryophyta</taxon>
        <taxon>Tracheophyta</taxon>
        <taxon>Spermatophyta</taxon>
        <taxon>Magnoliopsida</taxon>
        <taxon>Liliopsida</taxon>
        <taxon>Poales</taxon>
        <taxon>Poaceae</taxon>
        <taxon>BOP clade</taxon>
        <taxon>Oryzoideae</taxon>
        <taxon>Oryzeae</taxon>
        <taxon>Oryzinae</taxon>
        <taxon>Oryza</taxon>
    </lineage>
</organism>
<comment type="catalytic activity">
    <reaction evidence="9">
        <text>a long chain fatty alcohol + a fatty acyl-CoA = a long-chain alcohol wax ester + CoA</text>
        <dbReference type="Rhea" id="RHEA:38443"/>
        <dbReference type="ChEBI" id="CHEBI:17135"/>
        <dbReference type="ChEBI" id="CHEBI:57287"/>
        <dbReference type="ChEBI" id="CHEBI:77636"/>
        <dbReference type="ChEBI" id="CHEBI:235323"/>
        <dbReference type="EC" id="2.3.1.75"/>
    </reaction>
</comment>
<keyword evidence="5" id="KW-0808">Transferase</keyword>
<dbReference type="STRING" id="4536.A0A0E0FTQ1"/>
<dbReference type="InterPro" id="IPR009721">
    <property type="entry name" value="O-acyltransferase_WSD1_C"/>
</dbReference>
<dbReference type="AlphaFoldDB" id="A0A0E0FTQ1"/>
<feature type="domain" description="O-acyltransferase WSD1-like N-terminal" evidence="12">
    <location>
        <begin position="80"/>
        <end position="179"/>
    </location>
</feature>
<feature type="compositionally biased region" description="Gly residues" evidence="11">
    <location>
        <begin position="26"/>
        <end position="37"/>
    </location>
</feature>
<evidence type="ECO:0000256" key="8">
    <source>
        <dbReference type="ARBA" id="ARBA00024360"/>
    </source>
</evidence>
<dbReference type="GO" id="GO:0019432">
    <property type="term" value="P:triglyceride biosynthetic process"/>
    <property type="evidence" value="ECO:0007669"/>
    <property type="project" value="UniProtKB-UniPathway"/>
</dbReference>
<proteinExistence type="inferred from homology"/>
<evidence type="ECO:0000256" key="3">
    <source>
        <dbReference type="ARBA" id="ARBA00004771"/>
    </source>
</evidence>
<feature type="domain" description="O-acyltransferase WSD1 C-terminal" evidence="13">
    <location>
        <begin position="569"/>
        <end position="627"/>
    </location>
</feature>
<name>A0A0E0FTQ1_ORYNI</name>
<evidence type="ECO:0000256" key="10">
    <source>
        <dbReference type="ARBA" id="ARBA00048109"/>
    </source>
</evidence>
<keyword evidence="7" id="KW-0012">Acyltransferase</keyword>
<evidence type="ECO:0000256" key="9">
    <source>
        <dbReference type="ARBA" id="ARBA00047604"/>
    </source>
</evidence>
<dbReference type="HOGENOM" id="CLU_027831_0_0_1"/>